<dbReference type="OrthoDB" id="460587at2"/>
<dbReference type="STRING" id="1618023.UH38_09695"/>
<feature type="transmembrane region" description="Helical" evidence="1">
    <location>
        <begin position="12"/>
        <end position="29"/>
    </location>
</feature>
<keyword evidence="1" id="KW-1133">Transmembrane helix</keyword>
<feature type="domain" description="Mce/MlaD" evidence="2">
    <location>
        <begin position="38"/>
        <end position="113"/>
    </location>
</feature>
<dbReference type="PANTHER" id="PTHR34675">
    <property type="entry name" value="PROTEIN TRIGALACTOSYLDIACYLGLYCEROL 2, CHLOROPLASTIC"/>
    <property type="match status" value="1"/>
</dbReference>
<dbReference type="Proteomes" id="UP000032452">
    <property type="component" value="Unassembled WGS sequence"/>
</dbReference>
<accession>A0A0D8ZTA3</accession>
<dbReference type="InterPro" id="IPR003399">
    <property type="entry name" value="Mce/MlaD"/>
</dbReference>
<proteinExistence type="predicted"/>
<keyword evidence="1" id="KW-0472">Membrane</keyword>
<dbReference type="PANTHER" id="PTHR34675:SF1">
    <property type="entry name" value="PROTEIN TRIGALACTOSYLDIACYLGLYCEROL 2, CHLOROPLASTIC"/>
    <property type="match status" value="1"/>
</dbReference>
<protein>
    <recommendedName>
        <fullName evidence="2">Mce/MlaD domain-containing protein</fullName>
    </recommendedName>
</protein>
<gene>
    <name evidence="3" type="ORF">UH38_09695</name>
</gene>
<dbReference type="Pfam" id="PF02470">
    <property type="entry name" value="MlaD"/>
    <property type="match status" value="1"/>
</dbReference>
<name>A0A0D8ZTA3_9CYAN</name>
<sequence length="461" mass="49091">MRSRTVREGSVGLLILLGLGLFVGGILWLRGVQLGRRSYTAIVSFADVGGMQEGAIVRYRGVNVGNIVAIRPGANGVEVEIEISPADIIIPRNVLVEANQSGLISEVSVDITPQKQLPTGLVVAKPLDEDCDPDLIVCNGSRLQGQVGVSIDALIRSSTRFAAVYSNPELYANVDSAVKNAADAAAGVAQLSRELSVLSRSTRQQLGTFSAAATSVQQAANQVSNSATKTVDRFGTTADQLSLTATQVNRLVTNIDELVTTNRSSLVTALNNINRASEQLEVTVGGLSPTINRVTQGELLQNLETLSANAAQASANLRDASNALNNPSNILVLQQTLDSARATFENAQKITADLDELTGDPRFRQNIREIVDGLSGLVSSTEQLDQQMQLAQTLRAIRDEQKQPEVASDTDTPTVPTLNIAEFSTSSLDSAEFSLAGKTIKAIAPAVTGEQKRQEDKKEME</sequence>
<reference evidence="3 4" key="1">
    <citation type="submission" date="2015-02" db="EMBL/GenBank/DDBJ databases">
        <title>Draft genome of a novel marine cyanobacterium (Chroococcales) isolated from South Atlantic Ocean.</title>
        <authorList>
            <person name="Rigonato J."/>
            <person name="Alvarenga D.O."/>
            <person name="Branco L.H."/>
            <person name="Varani A.M."/>
            <person name="Brandini F.P."/>
            <person name="Fiore M.F."/>
        </authorList>
    </citation>
    <scope>NUCLEOTIDE SEQUENCE [LARGE SCALE GENOMIC DNA]</scope>
    <source>
        <strain evidence="3 4">CENA595</strain>
    </source>
</reference>
<keyword evidence="4" id="KW-1185">Reference proteome</keyword>
<keyword evidence="1" id="KW-0812">Transmembrane</keyword>
<comment type="caution">
    <text evidence="3">The sequence shown here is derived from an EMBL/GenBank/DDBJ whole genome shotgun (WGS) entry which is preliminary data.</text>
</comment>
<evidence type="ECO:0000313" key="4">
    <source>
        <dbReference type="Proteomes" id="UP000032452"/>
    </source>
</evidence>
<dbReference type="RefSeq" id="WP_045054445.1">
    <property type="nucleotide sequence ID" value="NZ_CAWMDP010000041.1"/>
</dbReference>
<evidence type="ECO:0000259" key="2">
    <source>
        <dbReference type="Pfam" id="PF02470"/>
    </source>
</evidence>
<evidence type="ECO:0000256" key="1">
    <source>
        <dbReference type="SAM" id="Phobius"/>
    </source>
</evidence>
<dbReference type="PATRIC" id="fig|1618023.3.peg.3692"/>
<evidence type="ECO:0000313" key="3">
    <source>
        <dbReference type="EMBL" id="KJH71975.1"/>
    </source>
</evidence>
<dbReference type="EMBL" id="JYON01000008">
    <property type="protein sequence ID" value="KJH71975.1"/>
    <property type="molecule type" value="Genomic_DNA"/>
</dbReference>
<dbReference type="AlphaFoldDB" id="A0A0D8ZTA3"/>
<dbReference type="InterPro" id="IPR039342">
    <property type="entry name" value="TGD2-like"/>
</dbReference>
<organism evidence="3 4">
    <name type="scientific">Aliterella atlantica CENA595</name>
    <dbReference type="NCBI Taxonomy" id="1618023"/>
    <lineage>
        <taxon>Bacteria</taxon>
        <taxon>Bacillati</taxon>
        <taxon>Cyanobacteriota</taxon>
        <taxon>Cyanophyceae</taxon>
        <taxon>Chroococcidiopsidales</taxon>
        <taxon>Aliterellaceae</taxon>
        <taxon>Aliterella</taxon>
    </lineage>
</organism>